<name>A0A1T5A6J4_9SPHI</name>
<dbReference type="STRING" id="572036.SAMN05661099_0384"/>
<evidence type="ECO:0000313" key="3">
    <source>
        <dbReference type="Proteomes" id="UP000189981"/>
    </source>
</evidence>
<keyword evidence="1" id="KW-0472">Membrane</keyword>
<evidence type="ECO:0000256" key="1">
    <source>
        <dbReference type="SAM" id="Phobius"/>
    </source>
</evidence>
<reference evidence="3" key="1">
    <citation type="submission" date="2017-02" db="EMBL/GenBank/DDBJ databases">
        <authorList>
            <person name="Varghese N."/>
            <person name="Submissions S."/>
        </authorList>
    </citation>
    <scope>NUCLEOTIDE SEQUENCE [LARGE SCALE GENOMIC DNA]</scope>
    <source>
        <strain evidence="3">DSM 22385</strain>
    </source>
</reference>
<dbReference type="EMBL" id="FUYR01000001">
    <property type="protein sequence ID" value="SKB30604.1"/>
    <property type="molecule type" value="Genomic_DNA"/>
</dbReference>
<protein>
    <recommendedName>
        <fullName evidence="4">PQQ-like domain-containing protein</fullName>
    </recommendedName>
</protein>
<keyword evidence="3" id="KW-1185">Reference proteome</keyword>
<gene>
    <name evidence="2" type="ORF">SAMN05661099_0384</name>
</gene>
<dbReference type="Gene3D" id="2.130.10.10">
    <property type="entry name" value="YVTN repeat-like/Quinoprotein amine dehydrogenase"/>
    <property type="match status" value="1"/>
</dbReference>
<keyword evidence="1" id="KW-0812">Transmembrane</keyword>
<feature type="transmembrane region" description="Helical" evidence="1">
    <location>
        <begin position="21"/>
        <end position="45"/>
    </location>
</feature>
<evidence type="ECO:0000313" key="2">
    <source>
        <dbReference type="EMBL" id="SKB30604.1"/>
    </source>
</evidence>
<evidence type="ECO:0008006" key="4">
    <source>
        <dbReference type="Google" id="ProtNLM"/>
    </source>
</evidence>
<dbReference type="InterPro" id="IPR015943">
    <property type="entry name" value="WD40/YVTN_repeat-like_dom_sf"/>
</dbReference>
<dbReference type="SUPFAM" id="SSF50998">
    <property type="entry name" value="Quinoprotein alcohol dehydrogenase-like"/>
    <property type="match status" value="1"/>
</dbReference>
<sequence length="687" mass="76342">MSFLFGSLKNMKTYIIKIFYIYGYVPISSMRLKTIILISLGILTFQDSYSQKPVQVIPLADSTGFTVESSTKDLGNGFYDHGVASPISNHRGVVTTVDGNGRNVVLVWLFDHRGGYALLMIDALSGKSEEFPIQFDPKQDTPYSSILSSDNKFYTLFRDHFTEFDPVKRAFTFTKGTMPQMAMAMTEDDKGKIWAVTYPNSGIVSFDPKSRELKDYGYVNKENWRQYQRALAADDSGWIYFGLGNASTQIFAFDPKTGVAKGILPSNERRLGQALVYRDLNGKVYGQTTGTVDDEWYELYKGQGKKIGLYKNRQLKPITTGSQNLFDTNFPDGKVLKTLDLVDRILITEDPKTKKSTKVNFNYTSDGAIVMGIGTAPDSTIVGGTAFPMRFFNYNLKQDKWVNRAALGQFNALVNQKNKVYFGVYNGGHLIEWNPAKRWVRTVQGNKDSNPIYYANAGHDIVRPFRIIAHPDGKTVIMGGTPEYGLTGGGLLFWDNNTQKSQLLSDSDVVKDQSSISLVPLPNGKLLGGTTTVPGTGGEKKANEALVYIMDMATKKIEWQKVLFHGAQEYSEMRVGPEGLIYGIVDKKTFFVFDAASKSIVHQQDIAAKFGLTTAEQSPRIFVEGPKGEFYLLFAKGGIVKITPQTYEMKLIATSPGPIKAGGDYLSGRIFFVSGSHLYSYKLTPGN</sequence>
<dbReference type="InterPro" id="IPR011047">
    <property type="entry name" value="Quinoprotein_ADH-like_sf"/>
</dbReference>
<proteinExistence type="predicted"/>
<keyword evidence="1" id="KW-1133">Transmembrane helix</keyword>
<dbReference type="AlphaFoldDB" id="A0A1T5A6J4"/>
<organism evidence="2 3">
    <name type="scientific">Daejeonella lutea</name>
    <dbReference type="NCBI Taxonomy" id="572036"/>
    <lineage>
        <taxon>Bacteria</taxon>
        <taxon>Pseudomonadati</taxon>
        <taxon>Bacteroidota</taxon>
        <taxon>Sphingobacteriia</taxon>
        <taxon>Sphingobacteriales</taxon>
        <taxon>Sphingobacteriaceae</taxon>
        <taxon>Daejeonella</taxon>
    </lineage>
</organism>
<accession>A0A1T5A6J4</accession>
<dbReference type="Proteomes" id="UP000189981">
    <property type="component" value="Unassembled WGS sequence"/>
</dbReference>